<dbReference type="InterPro" id="IPR001650">
    <property type="entry name" value="Helicase_C-like"/>
</dbReference>
<dbReference type="FunFam" id="1.10.10.10:FF:000012">
    <property type="entry name" value="U5 small nuclear ribonucleoprotein helicase"/>
    <property type="match status" value="1"/>
</dbReference>
<feature type="region of interest" description="Disordered" evidence="7">
    <location>
        <begin position="177"/>
        <end position="232"/>
    </location>
</feature>
<dbReference type="FunFam" id="1.10.10.10:FF:000024">
    <property type="entry name" value="U5 small nuclear ribonucleoprotein helicase"/>
    <property type="match status" value="1"/>
</dbReference>
<feature type="compositionally biased region" description="Polar residues" evidence="7">
    <location>
        <begin position="196"/>
        <end position="215"/>
    </location>
</feature>
<evidence type="ECO:0000256" key="6">
    <source>
        <dbReference type="ARBA" id="ARBA00034541"/>
    </source>
</evidence>
<dbReference type="PIRSF" id="PIRSF039073">
    <property type="entry name" value="BRR2"/>
    <property type="match status" value="1"/>
</dbReference>
<name>A0AAV8UTP0_9RHOD</name>
<dbReference type="Gene3D" id="1.10.3380.10">
    <property type="entry name" value="Sec63 N-terminal domain-like domain"/>
    <property type="match status" value="2"/>
</dbReference>
<dbReference type="SUPFAM" id="SSF52540">
    <property type="entry name" value="P-loop containing nucleoside triphosphate hydrolases"/>
    <property type="match status" value="4"/>
</dbReference>
<dbReference type="PANTHER" id="PTHR47961:SF13">
    <property type="entry name" value="ACTIVATING SIGNAL COINTEGRATOR 1 COMPLEX SUBUNIT 3"/>
    <property type="match status" value="1"/>
</dbReference>
<dbReference type="Gene3D" id="3.40.50.300">
    <property type="entry name" value="P-loop containing nucleotide triphosphate hydrolases"/>
    <property type="match status" value="4"/>
</dbReference>
<dbReference type="GO" id="GO:0005524">
    <property type="term" value="F:ATP binding"/>
    <property type="evidence" value="ECO:0007669"/>
    <property type="project" value="UniProtKB-KW"/>
</dbReference>
<keyword evidence="3" id="KW-0378">Hydrolase</keyword>
<sequence length="2024" mass="226549">MTSIEVVRFSKLLRELQDGMRFDYEAWVTLRSNFRPGTNAEPYAQRTSDTHWTGSLSSAYKGLEEFTLGDEEWEVVPGPCDENRQNPEEVVSNREDGSFHLFSECMQVTAQLGSWWDPFDMASTILQIVVSGKSDDELQEDLFDALGNFEAAASMFVHRNEIKANAYSIQSEILARENAAPPTNSTAGGTRRSRRNTGFPQPSFQIVDFQSASQKQRQRYNESRTEEDEYGQTEDPVILEALRHFTAESKVSLDRMALPQGMTRSTQDGYDEYVMPPQRMDTRNKVDPVEVRKILPAELLPAMEGVEMLNPIQSKVWMIALRSSQNMLVCAPTGAGKTNIALMTILREARRFSDENGRPLTQGWRAVYVAPMKALAAEIVEKFQVRLGALGLQVRELTGDVNLSRAEALKTQVVVVTPEKWDVVTRKGGGEGGSSVAEDVSLLIIDEVHLLHEDRGSVLESLVARTQRRSESEQRMIRLVGLSATLPNYRDVAKFLGVGDEGLFFFDSSFRPVPLSQTFIGVEGKNPQKRNEKYLDITFDKLRASLGEGNQCMVFVHSRKDTLATAKDLVERKLLDSGDAKTADDNSSAEPIPSWARQEITKFRANELRMLALKGVCIHHAGMLRADRKLVERLFLEGVLQVIVCTATLAWGVNLPAHTVIIKGTQIYDAKRGGFVELSMLDVMQIFGRAGRPQFDTFGEGTIITSSEQLPHYLRFLTSSLPIESRLQQGGLLPDHLNAEVVLGTVSSVAEAVQWLGYTYMAVRMKRNPLHYGCRWDEVVTDPELVQARRTLILEAARALNSARMIRFDEKSEELAPTELGRVASHFYVSHGTISSWNENLAGDSKDSEVLLAVANASEFEQVKPREEEMEELTSLERHACEVSVSAGLDTYAGKAVTLLQGYISRAPIRSFSLVSDQNYVAQSAARLMRALFETAVRKGWPSVALLALELSRAIDRRLWPFSHPLAQFSDDRRRPEYVPPETCNQLAHMGPAGDVESLLECTHGELISVVGSAKVAAQVRRALRCIPVLYVSAAVVPVTRSVLRINVELWPGFTWSDSVHGKEVQLWRLWVEDTEHDRIYHTERISLSRRQCKDLSELNPLSLVLMVPVFDPPSSHYVVSVESERWHGAGTAVTLSLAGVTLPQQHPISTDLLDLRPLPKSALGTDPAVLSLYSFEYFNALQTQMFWTLYHTDSNVLVGAPTGSGKTVTAELAALRAFRVRPKDLVVYVAPLKALVRERVKDWKNRLSRKLGKRVVELTGDAQSSASELGRADVVVTTPEKWDGVTRGWRQRAYVSRVSLLIIDEVHLLCSERGAVLEVLVSRARRLDSSVRIVALSTALANPGELGDWIGVRPGESLFNFRPSVRPVPCEVHIQGVSGDHYCPRMMAMNRPSYAAILRYSPDKPCLIFVSSRRQTRLTAMDLVKFAAADGSPRRFLAQGRSANESTLEGILPSVKDESLRQTLEFGVGMHHAGLAESDRATVEALFASAEIQVLISTSTLAWGVNLPAHLVVLKGTEFFDAKQHRYVDMPLTDVLQMIGRAGRPQFDDRAFAVLLVHEPRKGFYKKFLYEAFPVESSLPAQLADHINAEIASETIRTTQDAMDYLTWTYFFRRLLMNPSFYGLEKPSASSISTFLSNLVETVLHKLVAAGCIAVVEPFSVLEEAQKVRSLEPGVSNKHSSIVQEMHIANPKQSRSCAGAETFLLRPLPLGHIAAYYYLSHRTMHHFSGRLSRSIGDGALLNLLADADEFAEVPVRHNEDRLAEELWMDMYQNFVDRDAPAEELLPKSPVPDWFSPHVKTRLLLVAQISRLPLPTVDYGTNIVQDNMYRVLQGMMDVAAESGMLHTTLRCVHLAQQLTQSEWASESPLPLGFVNKSHRDRVRQAFLKIGIVCVPELLFYPAAELEKELRKRKIPRESIDQVMLFRSRISIPTVKTRLQEDAKGVEVSTSFTSRKEMTVKDSWYLVLGDPLADELYAIKRLPRKLDHGVHRTHLLLSSRIENVAKLRLYIMSDSFVGIDQELTI</sequence>
<dbReference type="GO" id="GO:0004386">
    <property type="term" value="F:helicase activity"/>
    <property type="evidence" value="ECO:0007669"/>
    <property type="project" value="UniProtKB-KW"/>
</dbReference>
<dbReference type="SMART" id="SM00382">
    <property type="entry name" value="AAA"/>
    <property type="match status" value="2"/>
</dbReference>
<dbReference type="InterPro" id="IPR035892">
    <property type="entry name" value="C2_domain_sf"/>
</dbReference>
<dbReference type="InterPro" id="IPR057842">
    <property type="entry name" value="WH_MER3"/>
</dbReference>
<comment type="similarity">
    <text evidence="1">Belongs to the helicase family. SKI2 subfamily.</text>
</comment>
<dbReference type="Gene3D" id="1.10.10.10">
    <property type="entry name" value="Winged helix-like DNA-binding domain superfamily/Winged helix DNA-binding domain"/>
    <property type="match status" value="2"/>
</dbReference>
<dbReference type="PANTHER" id="PTHR47961">
    <property type="entry name" value="DNA POLYMERASE THETA, PUTATIVE (AFU_ORTHOLOGUE AFUA_1G05260)-RELATED"/>
    <property type="match status" value="1"/>
</dbReference>
<proteinExistence type="inferred from homology"/>
<dbReference type="GO" id="GO:0016787">
    <property type="term" value="F:hydrolase activity"/>
    <property type="evidence" value="ECO:0007669"/>
    <property type="project" value="UniProtKB-KW"/>
</dbReference>
<dbReference type="FunFam" id="3.40.50.300:FF:000231">
    <property type="entry name" value="Activating signal cointegrator 1 complex subunit 3"/>
    <property type="match status" value="1"/>
</dbReference>
<dbReference type="InterPro" id="IPR027417">
    <property type="entry name" value="P-loop_NTPase"/>
</dbReference>
<dbReference type="FunFam" id="3.40.50.300:FF:000062">
    <property type="entry name" value="U5 small nuclear ribonucleoprotein helicase"/>
    <property type="match status" value="1"/>
</dbReference>
<dbReference type="GO" id="GO:0003676">
    <property type="term" value="F:nucleic acid binding"/>
    <property type="evidence" value="ECO:0007669"/>
    <property type="project" value="InterPro"/>
</dbReference>
<dbReference type="Pfam" id="PF23445">
    <property type="entry name" value="WHD_SNRNP200"/>
    <property type="match status" value="2"/>
</dbReference>
<protein>
    <recommendedName>
        <fullName evidence="6">U5 small nuclear ribonucleoprotein 200 kDa helicase</fullName>
    </recommendedName>
</protein>
<evidence type="ECO:0000256" key="3">
    <source>
        <dbReference type="ARBA" id="ARBA00022801"/>
    </source>
</evidence>
<gene>
    <name evidence="10" type="ORF">NDN08_001015</name>
</gene>
<dbReference type="PROSITE" id="PS51194">
    <property type="entry name" value="HELICASE_CTER"/>
    <property type="match status" value="2"/>
</dbReference>
<dbReference type="Pfam" id="PF02889">
    <property type="entry name" value="Sec63"/>
    <property type="match status" value="2"/>
</dbReference>
<evidence type="ECO:0000256" key="2">
    <source>
        <dbReference type="ARBA" id="ARBA00022741"/>
    </source>
</evidence>
<dbReference type="InterPro" id="IPR011545">
    <property type="entry name" value="DEAD/DEAH_box_helicase_dom"/>
</dbReference>
<feature type="domain" description="Helicase ATP-binding" evidence="8">
    <location>
        <begin position="318"/>
        <end position="504"/>
    </location>
</feature>
<dbReference type="Pfam" id="PF00270">
    <property type="entry name" value="DEAD"/>
    <property type="match status" value="2"/>
</dbReference>
<dbReference type="SMART" id="SM00490">
    <property type="entry name" value="HELICc"/>
    <property type="match status" value="2"/>
</dbReference>
<dbReference type="InterPro" id="IPR004179">
    <property type="entry name" value="Sec63-dom"/>
</dbReference>
<organism evidence="10 11">
    <name type="scientific">Rhodosorus marinus</name>
    <dbReference type="NCBI Taxonomy" id="101924"/>
    <lineage>
        <taxon>Eukaryota</taxon>
        <taxon>Rhodophyta</taxon>
        <taxon>Stylonematophyceae</taxon>
        <taxon>Stylonematales</taxon>
        <taxon>Stylonemataceae</taxon>
        <taxon>Rhodosorus</taxon>
    </lineage>
</organism>
<dbReference type="PROSITE" id="PS51192">
    <property type="entry name" value="HELICASE_ATP_BIND_1"/>
    <property type="match status" value="2"/>
</dbReference>
<dbReference type="EMBL" id="JAMWBK010000005">
    <property type="protein sequence ID" value="KAJ8904497.1"/>
    <property type="molecule type" value="Genomic_DNA"/>
</dbReference>
<dbReference type="InterPro" id="IPR036388">
    <property type="entry name" value="WH-like_DNA-bd_sf"/>
</dbReference>
<evidence type="ECO:0000256" key="7">
    <source>
        <dbReference type="SAM" id="MobiDB-lite"/>
    </source>
</evidence>
<dbReference type="Proteomes" id="UP001157974">
    <property type="component" value="Unassembled WGS sequence"/>
</dbReference>
<keyword evidence="2" id="KW-0547">Nucleotide-binding</keyword>
<keyword evidence="4" id="KW-0347">Helicase</keyword>
<dbReference type="InterPro" id="IPR050474">
    <property type="entry name" value="Hel308_SKI2-like"/>
</dbReference>
<evidence type="ECO:0000256" key="4">
    <source>
        <dbReference type="ARBA" id="ARBA00022806"/>
    </source>
</evidence>
<evidence type="ECO:0000256" key="5">
    <source>
        <dbReference type="ARBA" id="ARBA00022840"/>
    </source>
</evidence>
<dbReference type="SMART" id="SM00973">
    <property type="entry name" value="Sec63"/>
    <property type="match status" value="2"/>
</dbReference>
<keyword evidence="5" id="KW-0067">ATP-binding</keyword>
<evidence type="ECO:0000256" key="1">
    <source>
        <dbReference type="ARBA" id="ARBA00010140"/>
    </source>
</evidence>
<dbReference type="Gene3D" id="2.60.40.150">
    <property type="entry name" value="C2 domain"/>
    <property type="match status" value="2"/>
</dbReference>
<dbReference type="SUPFAM" id="SSF46785">
    <property type="entry name" value="Winged helix' DNA-binding domain"/>
    <property type="match status" value="2"/>
</dbReference>
<feature type="domain" description="Helicase C-terminal" evidence="9">
    <location>
        <begin position="538"/>
        <end position="733"/>
    </location>
</feature>
<accession>A0AAV8UTP0</accession>
<feature type="domain" description="Helicase ATP-binding" evidence="8">
    <location>
        <begin position="1188"/>
        <end position="1359"/>
    </location>
</feature>
<dbReference type="FunFam" id="3.40.50.300:FF:003287">
    <property type="entry name" value="U5 small nuclear ribonucleoprotein 200 kDa helicase"/>
    <property type="match status" value="1"/>
</dbReference>
<dbReference type="InterPro" id="IPR003593">
    <property type="entry name" value="AAA+_ATPase"/>
</dbReference>
<dbReference type="SUPFAM" id="SSF158702">
    <property type="entry name" value="Sec63 N-terminal domain-like"/>
    <property type="match status" value="2"/>
</dbReference>
<dbReference type="InterPro" id="IPR036390">
    <property type="entry name" value="WH_DNA-bd_sf"/>
</dbReference>
<dbReference type="CDD" id="cd18795">
    <property type="entry name" value="SF2_C_Ski2"/>
    <property type="match status" value="2"/>
</dbReference>
<evidence type="ECO:0000313" key="10">
    <source>
        <dbReference type="EMBL" id="KAJ8904497.1"/>
    </source>
</evidence>
<dbReference type="Pfam" id="PF00271">
    <property type="entry name" value="Helicase_C"/>
    <property type="match status" value="2"/>
</dbReference>
<evidence type="ECO:0000259" key="8">
    <source>
        <dbReference type="PROSITE" id="PS51192"/>
    </source>
</evidence>
<dbReference type="InterPro" id="IPR014001">
    <property type="entry name" value="Helicase_ATP-bd"/>
</dbReference>
<feature type="domain" description="Helicase C-terminal" evidence="9">
    <location>
        <begin position="1393"/>
        <end position="1605"/>
    </location>
</feature>
<evidence type="ECO:0000313" key="11">
    <source>
        <dbReference type="Proteomes" id="UP001157974"/>
    </source>
</evidence>
<keyword evidence="11" id="KW-1185">Reference proteome</keyword>
<reference evidence="10 11" key="1">
    <citation type="journal article" date="2023" name="Nat. Commun.">
        <title>Origin of minicircular mitochondrial genomes in red algae.</title>
        <authorList>
            <person name="Lee Y."/>
            <person name="Cho C.H."/>
            <person name="Lee Y.M."/>
            <person name="Park S.I."/>
            <person name="Yang J.H."/>
            <person name="West J.A."/>
            <person name="Bhattacharya D."/>
            <person name="Yoon H.S."/>
        </authorList>
    </citation>
    <scope>NUCLEOTIDE SEQUENCE [LARGE SCALE GENOMIC DNA]</scope>
    <source>
        <strain evidence="10 11">CCMP1338</strain>
        <tissue evidence="10">Whole cell</tissue>
    </source>
</reference>
<comment type="caution">
    <text evidence="10">The sequence shown here is derived from an EMBL/GenBank/DDBJ whole genome shotgun (WGS) entry which is preliminary data.</text>
</comment>
<dbReference type="SMART" id="SM00487">
    <property type="entry name" value="DEXDc"/>
    <property type="match status" value="2"/>
</dbReference>
<evidence type="ECO:0000259" key="9">
    <source>
        <dbReference type="PROSITE" id="PS51194"/>
    </source>
</evidence>